<evidence type="ECO:0000313" key="12">
    <source>
        <dbReference type="Proteomes" id="UP001620645"/>
    </source>
</evidence>
<keyword evidence="4" id="KW-0498">Mitosis</keyword>
<evidence type="ECO:0000256" key="6">
    <source>
        <dbReference type="ARBA" id="ARBA00023242"/>
    </source>
</evidence>
<feature type="coiled-coil region" evidence="9">
    <location>
        <begin position="675"/>
        <end position="730"/>
    </location>
</feature>
<evidence type="ECO:0000313" key="11">
    <source>
        <dbReference type="EMBL" id="KAL3089478.1"/>
    </source>
</evidence>
<feature type="coiled-coil region" evidence="9">
    <location>
        <begin position="886"/>
        <end position="920"/>
    </location>
</feature>
<dbReference type="SUPFAM" id="SSF75553">
    <property type="entry name" value="Smc hinge domain"/>
    <property type="match status" value="1"/>
</dbReference>
<feature type="coiled-coil region" evidence="9">
    <location>
        <begin position="759"/>
        <end position="837"/>
    </location>
</feature>
<keyword evidence="3" id="KW-0132">Cell division</keyword>
<dbReference type="Pfam" id="PF02463">
    <property type="entry name" value="SMC_N"/>
    <property type="match status" value="1"/>
</dbReference>
<dbReference type="Pfam" id="PF06470">
    <property type="entry name" value="SMC_hinge"/>
    <property type="match status" value="1"/>
</dbReference>
<feature type="coiled-coil region" evidence="9">
    <location>
        <begin position="427"/>
        <end position="468"/>
    </location>
</feature>
<dbReference type="InterPro" id="IPR041741">
    <property type="entry name" value="SMC3_ABC_euk"/>
</dbReference>
<evidence type="ECO:0000256" key="3">
    <source>
        <dbReference type="ARBA" id="ARBA00022618"/>
    </source>
</evidence>
<evidence type="ECO:0000256" key="5">
    <source>
        <dbReference type="ARBA" id="ARBA00023054"/>
    </source>
</evidence>
<dbReference type="EMBL" id="JBICCN010000144">
    <property type="protein sequence ID" value="KAL3089478.1"/>
    <property type="molecule type" value="Genomic_DNA"/>
</dbReference>
<feature type="domain" description="SMC hinge" evidence="10">
    <location>
        <begin position="530"/>
        <end position="643"/>
    </location>
</feature>
<dbReference type="GO" id="GO:0005634">
    <property type="term" value="C:nucleus"/>
    <property type="evidence" value="ECO:0007669"/>
    <property type="project" value="UniProtKB-SubCell"/>
</dbReference>
<evidence type="ECO:0000256" key="7">
    <source>
        <dbReference type="ARBA" id="ARBA00023306"/>
    </source>
</evidence>
<dbReference type="Gene3D" id="3.30.70.1620">
    <property type="match status" value="1"/>
</dbReference>
<dbReference type="InterPro" id="IPR036277">
    <property type="entry name" value="SMC_hinge_sf"/>
</dbReference>
<reference evidence="11 12" key="1">
    <citation type="submission" date="2024-10" db="EMBL/GenBank/DDBJ databases">
        <authorList>
            <person name="Kim D."/>
        </authorList>
    </citation>
    <scope>NUCLEOTIDE SEQUENCE [LARGE SCALE GENOMIC DNA]</scope>
    <source>
        <strain evidence="11">Taebaek</strain>
    </source>
</reference>
<dbReference type="SMART" id="SM00968">
    <property type="entry name" value="SMC_hinge"/>
    <property type="match status" value="1"/>
</dbReference>
<evidence type="ECO:0000256" key="9">
    <source>
        <dbReference type="SAM" id="Coils"/>
    </source>
</evidence>
<dbReference type="InterPro" id="IPR024704">
    <property type="entry name" value="SMC"/>
</dbReference>
<dbReference type="GO" id="GO:0032991">
    <property type="term" value="C:protein-containing complex"/>
    <property type="evidence" value="ECO:0007669"/>
    <property type="project" value="UniProtKB-ARBA"/>
</dbReference>
<organism evidence="11 12">
    <name type="scientific">Heterodera schachtii</name>
    <name type="common">Sugarbeet cyst nematode worm</name>
    <name type="synonym">Tylenchus schachtii</name>
    <dbReference type="NCBI Taxonomy" id="97005"/>
    <lineage>
        <taxon>Eukaryota</taxon>
        <taxon>Metazoa</taxon>
        <taxon>Ecdysozoa</taxon>
        <taxon>Nematoda</taxon>
        <taxon>Chromadorea</taxon>
        <taxon>Rhabditida</taxon>
        <taxon>Tylenchina</taxon>
        <taxon>Tylenchomorpha</taxon>
        <taxon>Tylenchoidea</taxon>
        <taxon>Heteroderidae</taxon>
        <taxon>Heteroderinae</taxon>
        <taxon>Heterodera</taxon>
    </lineage>
</organism>
<keyword evidence="7" id="KW-0131">Cell cycle</keyword>
<comment type="similarity">
    <text evidence="2">Belongs to the SMC family. SMC3 subfamily.</text>
</comment>
<evidence type="ECO:0000256" key="2">
    <source>
        <dbReference type="ARBA" id="ARBA00005917"/>
    </source>
</evidence>
<dbReference type="PIRSF" id="PIRSF005719">
    <property type="entry name" value="SMC"/>
    <property type="match status" value="1"/>
</dbReference>
<dbReference type="Gene3D" id="1.20.1060.20">
    <property type="match status" value="1"/>
</dbReference>
<keyword evidence="5 9" id="KW-0175">Coiled coil</keyword>
<evidence type="ECO:0000259" key="10">
    <source>
        <dbReference type="SMART" id="SM00968"/>
    </source>
</evidence>
<dbReference type="FunFam" id="3.40.50.300:FF:000370">
    <property type="entry name" value="Structural maintenance of chromosomes 3"/>
    <property type="match status" value="1"/>
</dbReference>
<keyword evidence="6 8" id="KW-0539">Nucleus</keyword>
<dbReference type="InterPro" id="IPR003395">
    <property type="entry name" value="RecF/RecN/SMC_N"/>
</dbReference>
<feature type="coiled-coil region" evidence="9">
    <location>
        <begin position="193"/>
        <end position="294"/>
    </location>
</feature>
<dbReference type="SUPFAM" id="SSF52540">
    <property type="entry name" value="P-loop containing nucleoside triphosphate hydrolases"/>
    <property type="match status" value="1"/>
</dbReference>
<dbReference type="InterPro" id="IPR010935">
    <property type="entry name" value="SMC_hinge"/>
</dbReference>
<dbReference type="AlphaFoldDB" id="A0ABD2JFS8"/>
<comment type="subcellular location">
    <subcellularLocation>
        <location evidence="1 8">Nucleus</location>
    </subcellularLocation>
</comment>
<keyword evidence="12" id="KW-1185">Reference proteome</keyword>
<name>A0ABD2JFS8_HETSC</name>
<dbReference type="PANTHER" id="PTHR43977">
    <property type="entry name" value="STRUCTURAL MAINTENANCE OF CHROMOSOMES PROTEIN 3"/>
    <property type="match status" value="1"/>
</dbReference>
<protein>
    <recommendedName>
        <fullName evidence="8">Structural maintenance of chromosomes protein</fullName>
    </recommendedName>
</protein>
<sequence length="1211" mass="140854">MYIKEVNITGFRSYKELTTVRNFSPKHNVVVGRNGSGKSNFFTAIQFVLSNDFSSLTLQDKNAFLHEGVGSRAPIAKVEIVFDNTDRRIPTDSDEVRIMRQVGPKKDQFFIDNKPVTRTEIVNLMESAGFSRSNPYYIVKQGKITELATASDPYRLKLIKEVAGTRVFDEKKDESTKILHETQTKIEKSVQLLGYINERLKKLEEEKEDLKEYQKWDKMRRAIEYTIYDLEIKEARSKNEKLTSHREKINAQQNEVETKLIQAKMSIQEAEMQIRRLETHYKGVKEERATLLKEQTDLMERKTQLELAIRDLAEDVDRERSGREIAEHSLLQLKCDIAEKEGQLEQLQPQFEQLLEEESQLGSDIRIGEQKCRELYAKQGHREQFKTVEERDRHLRKEIHWIERRIDETEHQITEIDESIVEDGKEHKRLRAEFHDLEQILREKSTRMDTLNAEEKQRKAELDRAMNARMENARQEKDVRERLTLVQYEMQQNEQELRRLTSKAVLNGINSVNQVLEEMRQNGNGQNIVDGYFGRVIDLFECESQYNKAVEVTAESRLFYHVVSDDRMAMKLLERINQRGLPGEVNFYPLNRVLVKDRRPVSDADASPILDHLQYDPNFEPVFRSIFGNCVFVRDLAAGSRVAKQERFDCVTLDGDQVSRRGPMTGGYIDRKRSKIDLAKKLRNFERERINLEEQADLLSLSVSDSLKEVERIRLEISKLAMDIQMLSKEHKALLEKKRSVSELLSQHSLNLEPKKSQKTVLRNRIRELEAHRKLVQDQLGTELQSQLSSEERDELDGVEDEIKAKKENMDKLMRQRMEVENRIQTLKNQLQSNLLRKRENLNAKIESITVGEKGHKLATEQTEVKLVNERLNRVIGRLQELDLDLGKYDTEKEELGNALDAHQEESRELNEQLEEFAKNAEIYCTKIANIQSKREECLRKITDIGSLPTDTAMGKYDTMGLKQLDKKLTECMNELKKYENVNKKALDQFMRASTQKEELTKRVEELQNNEKTIQDLLSVLENRRFETLQLTFKQVAKNFEDVFKKLIPQGTANLVMQKVDPSMDTSSQSDASSQLRKSQPKHVLETFVGTSIKVSFTGTQEVREISALSGGQKTLVALALIFAIQKCDPAPFYLFDEIDAALDQEHRRAVAEMIHELSEIAQFITTTFRAELLEHAEKFYGVRFRDKMSYIDDISQQQAQDFVQDDQTHS</sequence>
<feature type="coiled-coil region" evidence="9">
    <location>
        <begin position="962"/>
        <end position="1024"/>
    </location>
</feature>
<dbReference type="CDD" id="cd03272">
    <property type="entry name" value="ABC_SMC3_euk"/>
    <property type="match status" value="1"/>
</dbReference>
<comment type="caution">
    <text evidence="11">The sequence shown here is derived from an EMBL/GenBank/DDBJ whole genome shotgun (WGS) entry which is preliminary data.</text>
</comment>
<evidence type="ECO:0000256" key="1">
    <source>
        <dbReference type="ARBA" id="ARBA00004123"/>
    </source>
</evidence>
<dbReference type="Proteomes" id="UP001620645">
    <property type="component" value="Unassembled WGS sequence"/>
</dbReference>
<dbReference type="InterPro" id="IPR027417">
    <property type="entry name" value="P-loop_NTPase"/>
</dbReference>
<dbReference type="Gene3D" id="3.40.50.300">
    <property type="entry name" value="P-loop containing nucleotide triphosphate hydrolases"/>
    <property type="match status" value="2"/>
</dbReference>
<dbReference type="GO" id="GO:0051301">
    <property type="term" value="P:cell division"/>
    <property type="evidence" value="ECO:0007669"/>
    <property type="project" value="UniProtKB-KW"/>
</dbReference>
<evidence type="ECO:0000256" key="4">
    <source>
        <dbReference type="ARBA" id="ARBA00022776"/>
    </source>
</evidence>
<gene>
    <name evidence="11" type="ORF">niasHS_006862</name>
</gene>
<proteinExistence type="inferred from homology"/>
<dbReference type="FunFam" id="3.40.50.300:FF:000424">
    <property type="entry name" value="Structural maintenance of chromosomes 3"/>
    <property type="match status" value="1"/>
</dbReference>
<evidence type="ECO:0000256" key="8">
    <source>
        <dbReference type="PIRNR" id="PIRNR005719"/>
    </source>
</evidence>
<accession>A0ABD2JFS8</accession>